<keyword evidence="4" id="KW-0862">Zinc</keyword>
<evidence type="ECO:0000259" key="5">
    <source>
        <dbReference type="SMART" id="SM00709"/>
    </source>
</evidence>
<dbReference type="Pfam" id="PF22794">
    <property type="entry name" value="jr-ZPR1"/>
    <property type="match status" value="1"/>
</dbReference>
<name>A0A7S3VJU2_DUNTE</name>
<comment type="similarity">
    <text evidence="1">Belongs to the ZPR1 family.</text>
</comment>
<dbReference type="InterPro" id="IPR042451">
    <property type="entry name" value="ZPR1_A/B_dom"/>
</dbReference>
<evidence type="ECO:0000256" key="1">
    <source>
        <dbReference type="ARBA" id="ARBA00008354"/>
    </source>
</evidence>
<dbReference type="AlphaFoldDB" id="A0A7S3VJU2"/>
<dbReference type="InterPro" id="IPR056180">
    <property type="entry name" value="ZPR1_jr_dom"/>
</dbReference>
<evidence type="ECO:0000256" key="2">
    <source>
        <dbReference type="ARBA" id="ARBA00022723"/>
    </source>
</evidence>
<protein>
    <recommendedName>
        <fullName evidence="5">Zinc finger ZPR1-type domain-containing protein</fullName>
    </recommendedName>
</protein>
<dbReference type="PANTHER" id="PTHR10876:SF0">
    <property type="entry name" value="ZINC FINGER PROTEIN ZPR1"/>
    <property type="match status" value="1"/>
</dbReference>
<evidence type="ECO:0000256" key="3">
    <source>
        <dbReference type="ARBA" id="ARBA00022771"/>
    </source>
</evidence>
<dbReference type="GO" id="GO:0008270">
    <property type="term" value="F:zinc ion binding"/>
    <property type="evidence" value="ECO:0007669"/>
    <property type="project" value="UniProtKB-KW"/>
</dbReference>
<dbReference type="GO" id="GO:0005634">
    <property type="term" value="C:nucleus"/>
    <property type="evidence" value="ECO:0007669"/>
    <property type="project" value="TreeGrafter"/>
</dbReference>
<feature type="domain" description="Zinc finger ZPR1-type" evidence="5">
    <location>
        <begin position="62"/>
        <end position="207"/>
    </location>
</feature>
<dbReference type="PANTHER" id="PTHR10876">
    <property type="entry name" value="ZINC FINGER PROTEIN ZPR1"/>
    <property type="match status" value="1"/>
</dbReference>
<keyword evidence="3" id="KW-0863">Zinc-finger</keyword>
<gene>
    <name evidence="6" type="ORF">DTER00134_LOCUS4632</name>
</gene>
<reference evidence="6" key="1">
    <citation type="submission" date="2021-01" db="EMBL/GenBank/DDBJ databases">
        <authorList>
            <person name="Corre E."/>
            <person name="Pelletier E."/>
            <person name="Niang G."/>
            <person name="Scheremetjew M."/>
            <person name="Finn R."/>
            <person name="Kale V."/>
            <person name="Holt S."/>
            <person name="Cochrane G."/>
            <person name="Meng A."/>
            <person name="Brown T."/>
            <person name="Cohen L."/>
        </authorList>
    </citation>
    <scope>NUCLEOTIDE SEQUENCE</scope>
    <source>
        <strain evidence="6">CCMP1320</strain>
    </source>
</reference>
<dbReference type="SMART" id="SM00709">
    <property type="entry name" value="Zpr1"/>
    <property type="match status" value="1"/>
</dbReference>
<evidence type="ECO:0000313" key="6">
    <source>
        <dbReference type="EMBL" id="CAE0489561.1"/>
    </source>
</evidence>
<dbReference type="InterPro" id="IPR004457">
    <property type="entry name" value="Znf_ZPR1"/>
</dbReference>
<keyword evidence="2" id="KW-0479">Metal-binding</keyword>
<sequence length="244" mass="27997">MGRPISQFKVDMSHQEMERILEELQQLCEQTPDVWIAAEAGARWLCHDQGYEDMAEFEDALHGTFEDFLQAMPHIETKIDEKNRLVFRIKRDPPRDQWQGKKMSLRITDGSDLWRVLSKSQYATVEIPEMEFEISADGKRKIDSLYNHICAAVWNLGQHVNSSGAGMVEDHKEKIMDCVSQLQSLLDVDKPFTWVVHDPSGLSTFSDMTNVEEAPMDREREWTCPEGAEVVVNREGVVQNVSAQ</sequence>
<proteinExistence type="inferred from homology"/>
<evidence type="ECO:0000256" key="4">
    <source>
        <dbReference type="ARBA" id="ARBA00022833"/>
    </source>
</evidence>
<accession>A0A7S3VJU2</accession>
<dbReference type="InterPro" id="IPR040141">
    <property type="entry name" value="ZPR1"/>
</dbReference>
<organism evidence="6">
    <name type="scientific">Dunaliella tertiolecta</name>
    <name type="common">Green alga</name>
    <dbReference type="NCBI Taxonomy" id="3047"/>
    <lineage>
        <taxon>Eukaryota</taxon>
        <taxon>Viridiplantae</taxon>
        <taxon>Chlorophyta</taxon>
        <taxon>core chlorophytes</taxon>
        <taxon>Chlorophyceae</taxon>
        <taxon>CS clade</taxon>
        <taxon>Chlamydomonadales</taxon>
        <taxon>Dunaliellaceae</taxon>
        <taxon>Dunaliella</taxon>
    </lineage>
</organism>
<dbReference type="EMBL" id="HBIP01008485">
    <property type="protein sequence ID" value="CAE0489561.1"/>
    <property type="molecule type" value="Transcribed_RNA"/>
</dbReference>
<dbReference type="Gene3D" id="2.60.120.1040">
    <property type="entry name" value="ZPR1, A/B domain"/>
    <property type="match status" value="1"/>
</dbReference>